<keyword evidence="1" id="KW-0732">Signal</keyword>
<dbReference type="InterPro" id="IPR018511">
    <property type="entry name" value="Hemolysin-typ_Ca-bd_CS"/>
</dbReference>
<keyword evidence="4" id="KW-1185">Reference proteome</keyword>
<evidence type="ECO:0000313" key="3">
    <source>
        <dbReference type="EMBL" id="MEA5519604.1"/>
    </source>
</evidence>
<feature type="compositionally biased region" description="Acidic residues" evidence="2">
    <location>
        <begin position="712"/>
        <end position="729"/>
    </location>
</feature>
<dbReference type="InterPro" id="IPR001343">
    <property type="entry name" value="Hemolysn_Ca-bd"/>
</dbReference>
<dbReference type="Pfam" id="PF00353">
    <property type="entry name" value="HemolysinCabind"/>
    <property type="match status" value="1"/>
</dbReference>
<feature type="compositionally biased region" description="Acidic residues" evidence="2">
    <location>
        <begin position="743"/>
        <end position="757"/>
    </location>
</feature>
<dbReference type="PROSITE" id="PS00330">
    <property type="entry name" value="HEMOLYSIN_CALCIUM"/>
    <property type="match status" value="1"/>
</dbReference>
<sequence length="796" mass="84602">MLQASNNSVVTFSPVPGSPFEIDNFNPISFADFNNDGSVDKAVVETIFDDTSFTNTINVSIFLGDELGEFSSNSSFTTELDGFGQTIQTGNFDGDGNLDLAVQRNVFNSDSDIYSNQNTLTLLLGNGDGDFSLDQEVDLGEDASNIMVADVNNDGLSDLQIQEFPVFPLLPSPVVDPPAEPISGDDPLPVEIPSERSLPFPESSTVEVLLRDENGFNPVPGSPFEIDNFNPISFADFNNDGSVDKAITETIFDQTSFTDTTNVSVFLGNQSGEFSSDASFTTQFDGFAGILKTGNFDGDGNLDLAVQTTVFNSVPYTYSSQSTLSLLLGNGEGDFSLDQNVDLGENVNNVIVADANNDGLEDLEISTSSFNASLDILFGNEQGNFAPGTEIELQNTSPVAAGDLNSDGIPDLVVFNSFPENRSIQILSGNENGEFEESSTIPLNEDFQYLNEIDVVDLNGDGSLDIVVKEDNPPYFPANSSVNRSSVLLGDGTGEFNSPSTPIEVLSGKPSTVGDFNGDGNFDLVIERNSYNSYSFDLQTSVLFGTGEGEFSGSRDVNVENPKFFKSADIDGDGNLDLLAVTSEADPNNSFLFEDSLEVFLGDGTGNLELQQTIALNESVSDLIVGDFNGDGQFDAAVNSYNFVDYYSNSQITVLLGDEQGNLSPAENSPFQRNGFGSFALADFNGDGNLDLAQPNSSYTQEISVLLNQGDNSDDDDDDDDDDDSDDDVLVGTSGDDSLVGSTEDDVIEGLEGDDVLAGDLGNDLISGGDGADLIRGDLNDRSPGGSDGGNDTLIG</sequence>
<evidence type="ECO:0000256" key="2">
    <source>
        <dbReference type="SAM" id="MobiDB-lite"/>
    </source>
</evidence>
<accession>A0ABU5TXQ0</accession>
<feature type="non-terminal residue" evidence="3">
    <location>
        <position position="796"/>
    </location>
</feature>
<proteinExistence type="predicted"/>
<dbReference type="SUPFAM" id="SSF69318">
    <property type="entry name" value="Integrin alpha N-terminal domain"/>
    <property type="match status" value="3"/>
</dbReference>
<evidence type="ECO:0000313" key="4">
    <source>
        <dbReference type="Proteomes" id="UP001301728"/>
    </source>
</evidence>
<dbReference type="Pfam" id="PF13517">
    <property type="entry name" value="FG-GAP_3"/>
    <property type="match status" value="2"/>
</dbReference>
<name>A0ABU5TXQ0_9CYAN</name>
<dbReference type="EMBL" id="JAYGHT010000042">
    <property type="protein sequence ID" value="MEA5519604.1"/>
    <property type="molecule type" value="Genomic_DNA"/>
</dbReference>
<evidence type="ECO:0000256" key="1">
    <source>
        <dbReference type="ARBA" id="ARBA00022729"/>
    </source>
</evidence>
<reference evidence="3 4" key="1">
    <citation type="submission" date="2023-12" db="EMBL/GenBank/DDBJ databases">
        <title>Baltic Sea Cyanobacteria.</title>
        <authorList>
            <person name="Delbaje E."/>
            <person name="Fewer D.P."/>
            <person name="Shishido T.K."/>
        </authorList>
    </citation>
    <scope>NUCLEOTIDE SEQUENCE [LARGE SCALE GENOMIC DNA]</scope>
    <source>
        <strain evidence="3 4">CCNP 1315</strain>
    </source>
</reference>
<dbReference type="Gene3D" id="2.150.10.10">
    <property type="entry name" value="Serralysin-like metalloprotease, C-terminal"/>
    <property type="match status" value="1"/>
</dbReference>
<dbReference type="Proteomes" id="UP001301728">
    <property type="component" value="Unassembled WGS sequence"/>
</dbReference>
<comment type="caution">
    <text evidence="3">The sequence shown here is derived from an EMBL/GenBank/DDBJ whole genome shotgun (WGS) entry which is preliminary data.</text>
</comment>
<dbReference type="PANTHER" id="PTHR46580:SF4">
    <property type="entry name" value="ATP_GTP-BINDING PROTEIN"/>
    <property type="match status" value="1"/>
</dbReference>
<dbReference type="InterPro" id="IPR013517">
    <property type="entry name" value="FG-GAP"/>
</dbReference>
<organism evidence="3 4">
    <name type="scientific">Limnoraphis robusta CCNP1315</name>
    <dbReference type="NCBI Taxonomy" id="3110306"/>
    <lineage>
        <taxon>Bacteria</taxon>
        <taxon>Bacillati</taxon>
        <taxon>Cyanobacteriota</taxon>
        <taxon>Cyanophyceae</taxon>
        <taxon>Oscillatoriophycideae</taxon>
        <taxon>Oscillatoriales</taxon>
        <taxon>Sirenicapillariaceae</taxon>
        <taxon>Limnoraphis</taxon>
    </lineage>
</organism>
<dbReference type="Gene3D" id="2.130.10.130">
    <property type="entry name" value="Integrin alpha, N-terminal"/>
    <property type="match status" value="4"/>
</dbReference>
<feature type="region of interest" description="Disordered" evidence="2">
    <location>
        <begin position="708"/>
        <end position="796"/>
    </location>
</feature>
<gene>
    <name evidence="3" type="ORF">VB854_11675</name>
</gene>
<dbReference type="InterPro" id="IPR011049">
    <property type="entry name" value="Serralysin-like_metalloprot_C"/>
</dbReference>
<dbReference type="RefSeq" id="WP_323306833.1">
    <property type="nucleotide sequence ID" value="NZ_JAYGHT010000042.1"/>
</dbReference>
<protein>
    <submittedName>
        <fullName evidence="3">FG-GAP-like repeat-containing protein</fullName>
    </submittedName>
</protein>
<dbReference type="InterPro" id="IPR028994">
    <property type="entry name" value="Integrin_alpha_N"/>
</dbReference>
<dbReference type="PANTHER" id="PTHR46580">
    <property type="entry name" value="SENSOR KINASE-RELATED"/>
    <property type="match status" value="1"/>
</dbReference>